<dbReference type="EMBL" id="JAFEKC020000004">
    <property type="protein sequence ID" value="KAK0515155.1"/>
    <property type="molecule type" value="Genomic_DNA"/>
</dbReference>
<dbReference type="AlphaFoldDB" id="A0AA39R5E6"/>
<feature type="compositionally biased region" description="Pro residues" evidence="1">
    <location>
        <begin position="884"/>
        <end position="898"/>
    </location>
</feature>
<feature type="region of interest" description="Disordered" evidence="1">
    <location>
        <begin position="877"/>
        <end position="915"/>
    </location>
</feature>
<organism evidence="2 3">
    <name type="scientific">Cladonia borealis</name>
    <dbReference type="NCBI Taxonomy" id="184061"/>
    <lineage>
        <taxon>Eukaryota</taxon>
        <taxon>Fungi</taxon>
        <taxon>Dikarya</taxon>
        <taxon>Ascomycota</taxon>
        <taxon>Pezizomycotina</taxon>
        <taxon>Lecanoromycetes</taxon>
        <taxon>OSLEUM clade</taxon>
        <taxon>Lecanoromycetidae</taxon>
        <taxon>Lecanorales</taxon>
        <taxon>Lecanorineae</taxon>
        <taxon>Cladoniaceae</taxon>
        <taxon>Cladonia</taxon>
    </lineage>
</organism>
<keyword evidence="3" id="KW-1185">Reference proteome</keyword>
<protein>
    <submittedName>
        <fullName evidence="2">Uncharacterized protein</fullName>
    </submittedName>
</protein>
<reference evidence="2" key="1">
    <citation type="submission" date="2023-03" db="EMBL/GenBank/DDBJ databases">
        <title>Complete genome of Cladonia borealis.</title>
        <authorList>
            <person name="Park H."/>
        </authorList>
    </citation>
    <scope>NUCLEOTIDE SEQUENCE</scope>
    <source>
        <strain evidence="2">ANT050790</strain>
    </source>
</reference>
<proteinExistence type="predicted"/>
<dbReference type="Proteomes" id="UP001166286">
    <property type="component" value="Unassembled WGS sequence"/>
</dbReference>
<name>A0AA39R5E6_9LECA</name>
<gene>
    <name evidence="2" type="ORF">JMJ35_002534</name>
</gene>
<comment type="caution">
    <text evidence="2">The sequence shown here is derived from an EMBL/GenBank/DDBJ whole genome shotgun (WGS) entry which is preliminary data.</text>
</comment>
<evidence type="ECO:0000313" key="3">
    <source>
        <dbReference type="Proteomes" id="UP001166286"/>
    </source>
</evidence>
<evidence type="ECO:0000256" key="1">
    <source>
        <dbReference type="SAM" id="MobiDB-lite"/>
    </source>
</evidence>
<evidence type="ECO:0000313" key="2">
    <source>
        <dbReference type="EMBL" id="KAK0515155.1"/>
    </source>
</evidence>
<sequence length="1037" mass="111386">MSTGQTTGSVARSPAPKSKATLAMVEADKSLVNINGVIIDIKTPFSALVVDLNALSNQFINPGLQFCDDILRLCDSLNKALLLCNFLSPFPFIRDIVTVVKNVIEKMQIEKSVRKVVGEVKAMFIKARDTTMKPIVNASNKILRNLQALSDKLQPCRHMLATMTNLFNLIDLSIYVLFDNRPTDKSITDSLAPLEQMAAKFGRQIDVTQSSLTPLKDFAAGEVFKNFKKAIAGPLSNELAPLQQRVRELQNKMGPLVDSMTRATDKLGPVKWVLGKFEWLVRKTVGRIVEFIIENTPLKRLVNEVSKKIEEALGVTVLKDKVSKALGAALETLQNVLTTLQTQTESAVALFDVFIKDLNGFLGIPSTKLLEVISKGLQVKYPQLLDQLPSQNALVAGKAMMARVAVEPMQQGAAPLKVDFDQHDVEHIDDCEDLMLNTVKEQQLMMTKFVDNVEHELEDLARQQGVVIPPSTGSTEGLLAPKLAYAFCEGEAVSVCMRVDHDPVLKQQANMLDNALAPMSGTLPSSRVVVAPVAELSATGSTELTKQIRGPVVSPTGGKVLNLDKVKARCDDLSAVIDQGRAKMNQMKAAAEQADALFASFAPDAGQFGDHLVKMLAQLDPMFLASSNMLMLPIKYRTALTINLSNMLKGSAAAASVTNQITAMFTTIDKANTTIDDIRKRLAKIDDQCKTASASYKAFFNQSTQIVASSRFPKTLGPSVINLATLVEALKSRLDQAASSLGSLATSAVAVTQNLDQLVDATGTYAKLNDLFGQLLPLIEPMVTQAKQIPPLVDTLYTALNGAFGNMQTLFSATRIIVLMCRKAEEQVVSADVFRSQCTRVNSAVAPFESFLAQLQAEATPQPSTGKKSFVAAVATPAAASTPTPTPTPAPGPTPGPTPTKVTPPTAPNPKSPPAAVKLANTALGGAPFDIVTSLIGPKIFEAMNKQLETFVNISEFDSQLANLNKLQQSTAKANLDKFNRAITGLVSALEPKMGAAADVNTAAINPLLDQAKAQTLVTVVQSIETAMVAAIKPATG</sequence>
<accession>A0AA39R5E6</accession>